<comment type="caution">
    <text evidence="9">The sequence shown here is derived from an EMBL/GenBank/DDBJ whole genome shotgun (WGS) entry which is preliminary data.</text>
</comment>
<dbReference type="GO" id="GO:0005886">
    <property type="term" value="C:plasma membrane"/>
    <property type="evidence" value="ECO:0007669"/>
    <property type="project" value="UniProtKB-SubCell"/>
</dbReference>
<evidence type="ECO:0000313" key="9">
    <source>
        <dbReference type="EMBL" id="GMT19632.1"/>
    </source>
</evidence>
<organism evidence="9 10">
    <name type="scientific">Pristionchus fissidentatus</name>
    <dbReference type="NCBI Taxonomy" id="1538716"/>
    <lineage>
        <taxon>Eukaryota</taxon>
        <taxon>Metazoa</taxon>
        <taxon>Ecdysozoa</taxon>
        <taxon>Nematoda</taxon>
        <taxon>Chromadorea</taxon>
        <taxon>Rhabditida</taxon>
        <taxon>Rhabditina</taxon>
        <taxon>Diplogasteromorpha</taxon>
        <taxon>Diplogasteroidea</taxon>
        <taxon>Neodiplogasteridae</taxon>
        <taxon>Pristionchus</taxon>
    </lineage>
</organism>
<dbReference type="EMBL" id="BTSY01000003">
    <property type="protein sequence ID" value="GMT19632.1"/>
    <property type="molecule type" value="Genomic_DNA"/>
</dbReference>
<feature type="transmembrane region" description="Helical" evidence="8">
    <location>
        <begin position="224"/>
        <end position="251"/>
    </location>
</feature>
<accession>A0AAV5VNM0</accession>
<gene>
    <name evidence="9" type="ORF">PFISCL1PPCAC_10929</name>
</gene>
<evidence type="ECO:0000256" key="2">
    <source>
        <dbReference type="ARBA" id="ARBA00022475"/>
    </source>
</evidence>
<keyword evidence="2" id="KW-1003">Cell membrane</keyword>
<feature type="transmembrane region" description="Helical" evidence="8">
    <location>
        <begin position="189"/>
        <end position="212"/>
    </location>
</feature>
<dbReference type="PANTHER" id="PTHR37441:SF4">
    <property type="entry name" value="G-PROTEIN COUPLED RECEPTORS FAMILY 1 PROFILE DOMAIN-CONTAINING PROTEIN"/>
    <property type="match status" value="1"/>
</dbReference>
<feature type="transmembrane region" description="Helical" evidence="8">
    <location>
        <begin position="159"/>
        <end position="177"/>
    </location>
</feature>
<keyword evidence="5" id="KW-0297">G-protein coupled receptor</keyword>
<evidence type="ECO:0000256" key="1">
    <source>
        <dbReference type="ARBA" id="ARBA00004651"/>
    </source>
</evidence>
<evidence type="ECO:0000313" key="10">
    <source>
        <dbReference type="Proteomes" id="UP001432322"/>
    </source>
</evidence>
<dbReference type="GO" id="GO:0004930">
    <property type="term" value="F:G protein-coupled receptor activity"/>
    <property type="evidence" value="ECO:0007669"/>
    <property type="project" value="UniProtKB-KW"/>
</dbReference>
<keyword evidence="7" id="KW-0807">Transducer</keyword>
<evidence type="ECO:0000256" key="4">
    <source>
        <dbReference type="ARBA" id="ARBA00022989"/>
    </source>
</evidence>
<keyword evidence="10" id="KW-1185">Reference proteome</keyword>
<dbReference type="AlphaFoldDB" id="A0AAV5VNM0"/>
<dbReference type="PANTHER" id="PTHR37441">
    <property type="entry name" value="PROTEIN CBG16518"/>
    <property type="match status" value="1"/>
</dbReference>
<sequence>SCSDYNEIKDLEYTNCSLDSIQDPCEKLRDLHIAWNFFSSPMVISIILLSVFALIFNLIYTILIHIIWVREKFRGHKRAAFVANRSTTTIYTIIVLYTGLILWQTRGFGRVTTSVLLIIAGCDYMWIGNNFFIVTILMFVAVMKPIFYATKLKFRHCIYLGWGLSTISITAGSDSFFPCPVETCQYPYAISILILTSGAYALMFTAYILLIWKLRYRIDKLAIFTMRVSFGIISIIFLPTIALFIVVIVNFENLSALGERSSKYYHNNSKCR</sequence>
<comment type="subcellular location">
    <subcellularLocation>
        <location evidence="1">Cell membrane</location>
        <topology evidence="1">Multi-pass membrane protein</topology>
    </subcellularLocation>
</comment>
<keyword evidence="4 8" id="KW-1133">Transmembrane helix</keyword>
<evidence type="ECO:0000256" key="5">
    <source>
        <dbReference type="ARBA" id="ARBA00023040"/>
    </source>
</evidence>
<evidence type="ECO:0000256" key="6">
    <source>
        <dbReference type="ARBA" id="ARBA00023136"/>
    </source>
</evidence>
<name>A0AAV5VNM0_9BILA</name>
<dbReference type="InterPro" id="IPR040435">
    <property type="entry name" value="Put_GPCR_Chromadorea"/>
</dbReference>
<feature type="non-terminal residue" evidence="9">
    <location>
        <position position="1"/>
    </location>
</feature>
<reference evidence="9" key="1">
    <citation type="submission" date="2023-10" db="EMBL/GenBank/DDBJ databases">
        <title>Genome assembly of Pristionchus species.</title>
        <authorList>
            <person name="Yoshida K."/>
            <person name="Sommer R.J."/>
        </authorList>
    </citation>
    <scope>NUCLEOTIDE SEQUENCE</scope>
    <source>
        <strain evidence="9">RS5133</strain>
    </source>
</reference>
<dbReference type="Proteomes" id="UP001432322">
    <property type="component" value="Unassembled WGS sequence"/>
</dbReference>
<keyword evidence="3 8" id="KW-0812">Transmembrane</keyword>
<keyword evidence="5" id="KW-0675">Receptor</keyword>
<evidence type="ECO:0008006" key="11">
    <source>
        <dbReference type="Google" id="ProtNLM"/>
    </source>
</evidence>
<protein>
    <recommendedName>
        <fullName evidence="11">G protein-coupled receptor</fullName>
    </recommendedName>
</protein>
<proteinExistence type="predicted"/>
<evidence type="ECO:0000256" key="7">
    <source>
        <dbReference type="ARBA" id="ARBA00023224"/>
    </source>
</evidence>
<feature type="transmembrane region" description="Helical" evidence="8">
    <location>
        <begin position="42"/>
        <end position="68"/>
    </location>
</feature>
<evidence type="ECO:0000256" key="3">
    <source>
        <dbReference type="ARBA" id="ARBA00022692"/>
    </source>
</evidence>
<evidence type="ECO:0000256" key="8">
    <source>
        <dbReference type="SAM" id="Phobius"/>
    </source>
</evidence>
<feature type="transmembrane region" description="Helical" evidence="8">
    <location>
        <begin position="88"/>
        <end position="104"/>
    </location>
</feature>
<keyword evidence="6 8" id="KW-0472">Membrane</keyword>
<feature type="transmembrane region" description="Helical" evidence="8">
    <location>
        <begin position="124"/>
        <end position="147"/>
    </location>
</feature>